<comment type="caution">
    <text evidence="2">The sequence shown here is derived from an EMBL/GenBank/DDBJ whole genome shotgun (WGS) entry which is preliminary data.</text>
</comment>
<organism evidence="2 3">
    <name type="scientific">Protopolystoma xenopodis</name>
    <dbReference type="NCBI Taxonomy" id="117903"/>
    <lineage>
        <taxon>Eukaryota</taxon>
        <taxon>Metazoa</taxon>
        <taxon>Spiralia</taxon>
        <taxon>Lophotrochozoa</taxon>
        <taxon>Platyhelminthes</taxon>
        <taxon>Monogenea</taxon>
        <taxon>Polyopisthocotylea</taxon>
        <taxon>Polystomatidea</taxon>
        <taxon>Polystomatidae</taxon>
        <taxon>Protopolystoma</taxon>
    </lineage>
</organism>
<sequence length="236" mass="26555">MCQAPILPFHSLTPAGGVDMTDARSKLQSTSAELRTTFWKAKLCEIQWKQKHEHSSLNTLTNRIPAKFSNQIQVHLNAHPLTSSPHPASSQRRLRENNSDVVSSTFLDNSPKSSNPVVPHKSSLPFHSRQPAPPNSNYLLGSKPDSRPDQTRHLGEPNKRSECRETVLRSCSIKRQFKGLERDSSTSSTDTVIWRPGNTVIVCSLCKACIETVSTRLIQIMIRLNSKTERFQDMQE</sequence>
<proteinExistence type="predicted"/>
<protein>
    <submittedName>
        <fullName evidence="2">Uncharacterized protein</fullName>
    </submittedName>
</protein>
<dbReference type="Proteomes" id="UP000784294">
    <property type="component" value="Unassembled WGS sequence"/>
</dbReference>
<evidence type="ECO:0000256" key="1">
    <source>
        <dbReference type="SAM" id="MobiDB-lite"/>
    </source>
</evidence>
<gene>
    <name evidence="2" type="ORF">PXEA_LOCUS27407</name>
</gene>
<name>A0A448XDF8_9PLAT</name>
<evidence type="ECO:0000313" key="3">
    <source>
        <dbReference type="Proteomes" id="UP000784294"/>
    </source>
</evidence>
<feature type="compositionally biased region" description="Polar residues" evidence="1">
    <location>
        <begin position="79"/>
        <end position="91"/>
    </location>
</feature>
<feature type="region of interest" description="Disordered" evidence="1">
    <location>
        <begin position="79"/>
        <end position="161"/>
    </location>
</feature>
<feature type="compositionally biased region" description="Basic and acidic residues" evidence="1">
    <location>
        <begin position="144"/>
        <end position="161"/>
    </location>
</feature>
<feature type="compositionally biased region" description="Polar residues" evidence="1">
    <location>
        <begin position="99"/>
        <end position="116"/>
    </location>
</feature>
<reference evidence="2" key="1">
    <citation type="submission" date="2018-11" db="EMBL/GenBank/DDBJ databases">
        <authorList>
            <consortium name="Pathogen Informatics"/>
        </authorList>
    </citation>
    <scope>NUCLEOTIDE SEQUENCE</scope>
</reference>
<dbReference type="AlphaFoldDB" id="A0A448XDF8"/>
<evidence type="ECO:0000313" key="2">
    <source>
        <dbReference type="EMBL" id="VEL33967.1"/>
    </source>
</evidence>
<keyword evidence="3" id="KW-1185">Reference proteome</keyword>
<accession>A0A448XDF8</accession>
<dbReference type="EMBL" id="CAAALY010246740">
    <property type="protein sequence ID" value="VEL33967.1"/>
    <property type="molecule type" value="Genomic_DNA"/>
</dbReference>